<keyword evidence="3" id="KW-1185">Reference proteome</keyword>
<accession>A0A812MSY2</accession>
<evidence type="ECO:0000313" key="2">
    <source>
        <dbReference type="EMBL" id="CAE7273713.1"/>
    </source>
</evidence>
<sequence length="194" mass="21203">MSASSVAPKLCCYGICCCVFLLLAGLCWKETPDQDVTLESGLEAALVRSYRTLSEHNSESLPLLLEIQAWMEPSFRALPKVAKGRVGPRGAAHLVHLFFNTNFGINLPGLQNGNPFHRDPVKALAEVSLIQTRAPKLSHAMAALPASYTLPELAAYVAVLQRLIIKEIRIALKVAWRLRNHTANALLAPKEPGD</sequence>
<name>A0A812MSY2_9DINO</name>
<feature type="signal peptide" evidence="1">
    <location>
        <begin position="1"/>
        <end position="29"/>
    </location>
</feature>
<organism evidence="2 3">
    <name type="scientific">Symbiodinium necroappetens</name>
    <dbReference type="NCBI Taxonomy" id="1628268"/>
    <lineage>
        <taxon>Eukaryota</taxon>
        <taxon>Sar</taxon>
        <taxon>Alveolata</taxon>
        <taxon>Dinophyceae</taxon>
        <taxon>Suessiales</taxon>
        <taxon>Symbiodiniaceae</taxon>
        <taxon>Symbiodinium</taxon>
    </lineage>
</organism>
<evidence type="ECO:0000256" key="1">
    <source>
        <dbReference type="SAM" id="SignalP"/>
    </source>
</evidence>
<protein>
    <submittedName>
        <fullName evidence="2">Uncharacterized protein</fullName>
    </submittedName>
</protein>
<dbReference type="AlphaFoldDB" id="A0A812MSY2"/>
<reference evidence="2" key="1">
    <citation type="submission" date="2021-02" db="EMBL/GenBank/DDBJ databases">
        <authorList>
            <person name="Dougan E. K."/>
            <person name="Rhodes N."/>
            <person name="Thang M."/>
            <person name="Chan C."/>
        </authorList>
    </citation>
    <scope>NUCLEOTIDE SEQUENCE</scope>
</reference>
<evidence type="ECO:0000313" key="3">
    <source>
        <dbReference type="Proteomes" id="UP000601435"/>
    </source>
</evidence>
<proteinExistence type="predicted"/>
<dbReference type="Proteomes" id="UP000601435">
    <property type="component" value="Unassembled WGS sequence"/>
</dbReference>
<keyword evidence="1" id="KW-0732">Signal</keyword>
<dbReference type="EMBL" id="CAJNJA010011498">
    <property type="protein sequence ID" value="CAE7273713.1"/>
    <property type="molecule type" value="Genomic_DNA"/>
</dbReference>
<comment type="caution">
    <text evidence="2">The sequence shown here is derived from an EMBL/GenBank/DDBJ whole genome shotgun (WGS) entry which is preliminary data.</text>
</comment>
<gene>
    <name evidence="2" type="ORF">SNEC2469_LOCUS6612</name>
</gene>
<feature type="chain" id="PRO_5032801621" evidence="1">
    <location>
        <begin position="30"/>
        <end position="194"/>
    </location>
</feature>